<dbReference type="PANTHER" id="PTHR43591:SF110">
    <property type="entry name" value="RHODANESE DOMAIN-CONTAINING PROTEIN"/>
    <property type="match status" value="1"/>
</dbReference>
<protein>
    <recommendedName>
        <fullName evidence="3">Methyltransferase domain-containing protein</fullName>
    </recommendedName>
</protein>
<gene>
    <name evidence="1" type="ORF">B5807_10939</name>
</gene>
<evidence type="ECO:0000313" key="1">
    <source>
        <dbReference type="EMBL" id="OSS44486.1"/>
    </source>
</evidence>
<keyword evidence="2" id="KW-1185">Reference proteome</keyword>
<evidence type="ECO:0008006" key="3">
    <source>
        <dbReference type="Google" id="ProtNLM"/>
    </source>
</evidence>
<dbReference type="SUPFAM" id="SSF53335">
    <property type="entry name" value="S-adenosyl-L-methionine-dependent methyltransferases"/>
    <property type="match status" value="1"/>
</dbReference>
<name>A0A1Y2LKN9_EPING</name>
<evidence type="ECO:0000313" key="2">
    <source>
        <dbReference type="Proteomes" id="UP000193240"/>
    </source>
</evidence>
<dbReference type="Pfam" id="PF13489">
    <property type="entry name" value="Methyltransf_23"/>
    <property type="match status" value="1"/>
</dbReference>
<reference evidence="1 2" key="1">
    <citation type="journal article" date="2017" name="Genome Announc.">
        <title>Genome sequence of the saprophytic ascomycete Epicoccum nigrum ICMP 19927 strain isolated from New Zealand.</title>
        <authorList>
            <person name="Fokin M."/>
            <person name="Fleetwood D."/>
            <person name="Weir B.S."/>
            <person name="Villas-Boas S.G."/>
        </authorList>
    </citation>
    <scope>NUCLEOTIDE SEQUENCE [LARGE SCALE GENOMIC DNA]</scope>
    <source>
        <strain evidence="1 2">ICMP 19927</strain>
    </source>
</reference>
<dbReference type="STRING" id="105696.A0A1Y2LKN9"/>
<dbReference type="InParanoid" id="A0A1Y2LKN9"/>
<dbReference type="EMBL" id="KZ107857">
    <property type="protein sequence ID" value="OSS44486.1"/>
    <property type="molecule type" value="Genomic_DNA"/>
</dbReference>
<dbReference type="PANTHER" id="PTHR43591">
    <property type="entry name" value="METHYLTRANSFERASE"/>
    <property type="match status" value="1"/>
</dbReference>
<proteinExistence type="predicted"/>
<dbReference type="AlphaFoldDB" id="A0A1Y2LKN9"/>
<dbReference type="Gene3D" id="3.40.50.150">
    <property type="entry name" value="Vaccinia Virus protein VP39"/>
    <property type="match status" value="1"/>
</dbReference>
<sequence>MAQQNSLDKSPSSAAEPYWLGRASNEQKRLLAQHKIWTHSIGYLLHPSVSISLPDGARIADIGTGTGIWPVEMSQASPSSYTFHGFDISAEQFLSADNLPSNVTLGHGDFFEPFPAELQGTFDLVNVRLIIISLGPLEVWQRVLRNIATLLKPGGALCWTEGNFLVARGFRGEATGSSPGHHLTAGQVQLNSTLVKRFGYSFPSFTRLFEEAGLQRVEEDVLSTDRLAEQRGAFTDLGIGAVFGGLNNLAKVKEEGYWDESEVQRRRELAQGDRESGAYLRWDIHVGVGFKTA</sequence>
<dbReference type="CDD" id="cd02440">
    <property type="entry name" value="AdoMet_MTases"/>
    <property type="match status" value="1"/>
</dbReference>
<accession>A0A1Y2LKN9</accession>
<dbReference type="OMA" id="AMQWEEC"/>
<dbReference type="Proteomes" id="UP000193240">
    <property type="component" value="Unassembled WGS sequence"/>
</dbReference>
<dbReference type="InterPro" id="IPR029063">
    <property type="entry name" value="SAM-dependent_MTases_sf"/>
</dbReference>
<organism evidence="1 2">
    <name type="scientific">Epicoccum nigrum</name>
    <name type="common">Soil fungus</name>
    <name type="synonym">Epicoccum purpurascens</name>
    <dbReference type="NCBI Taxonomy" id="105696"/>
    <lineage>
        <taxon>Eukaryota</taxon>
        <taxon>Fungi</taxon>
        <taxon>Dikarya</taxon>
        <taxon>Ascomycota</taxon>
        <taxon>Pezizomycotina</taxon>
        <taxon>Dothideomycetes</taxon>
        <taxon>Pleosporomycetidae</taxon>
        <taxon>Pleosporales</taxon>
        <taxon>Pleosporineae</taxon>
        <taxon>Didymellaceae</taxon>
        <taxon>Epicoccum</taxon>
    </lineage>
</organism>